<keyword evidence="2 5" id="KW-0812">Transmembrane</keyword>
<dbReference type="InterPro" id="IPR001129">
    <property type="entry name" value="Membr-assoc_MAPEG"/>
</dbReference>
<dbReference type="EMBL" id="CP060717">
    <property type="protein sequence ID" value="QNN65868.1"/>
    <property type="molecule type" value="Genomic_DNA"/>
</dbReference>
<sequence>MEIDPLLGPVVVLVAWTLVMMIWMAASRFPAMKEAGIRPGVGGRGQDLEGVIPASVQWKAHNYMHLTEQPTIFYAIVFALILMGGSGMPMSIYLAWGYTILRIGHSLIQATTNVVKYRFSLFLLSSLCLFGLTMQALYFVVHAAL</sequence>
<feature type="transmembrane region" description="Helical" evidence="5">
    <location>
        <begin position="72"/>
        <end position="99"/>
    </location>
</feature>
<dbReference type="AlphaFoldDB" id="A0A7G9SDE3"/>
<dbReference type="InterPro" id="IPR023352">
    <property type="entry name" value="MAPEG-like_dom_sf"/>
</dbReference>
<protein>
    <submittedName>
        <fullName evidence="6">MAPEG family protein</fullName>
    </submittedName>
</protein>
<organism evidence="6 7">
    <name type="scientific">Sphingomonas rhizophila</name>
    <dbReference type="NCBI Taxonomy" id="2071607"/>
    <lineage>
        <taxon>Bacteria</taxon>
        <taxon>Pseudomonadati</taxon>
        <taxon>Pseudomonadota</taxon>
        <taxon>Alphaproteobacteria</taxon>
        <taxon>Sphingomonadales</taxon>
        <taxon>Sphingomonadaceae</taxon>
        <taxon>Sphingomonas</taxon>
    </lineage>
</organism>
<reference evidence="6 7" key="1">
    <citation type="submission" date="2020-08" db="EMBL/GenBank/DDBJ databases">
        <title>Genome sequence of Sphingomonas rhizophila KACC 19189T.</title>
        <authorList>
            <person name="Hyun D.-W."/>
            <person name="Bae J.-W."/>
        </authorList>
    </citation>
    <scope>NUCLEOTIDE SEQUENCE [LARGE SCALE GENOMIC DNA]</scope>
    <source>
        <strain evidence="6 7">KACC 19189</strain>
    </source>
</reference>
<comment type="subcellular location">
    <subcellularLocation>
        <location evidence="1">Membrane</location>
    </subcellularLocation>
</comment>
<accession>A0A7G9SDE3</accession>
<evidence type="ECO:0000256" key="2">
    <source>
        <dbReference type="ARBA" id="ARBA00022692"/>
    </source>
</evidence>
<proteinExistence type="predicted"/>
<feature type="transmembrane region" description="Helical" evidence="5">
    <location>
        <begin position="6"/>
        <end position="26"/>
    </location>
</feature>
<evidence type="ECO:0000313" key="7">
    <source>
        <dbReference type="Proteomes" id="UP000515955"/>
    </source>
</evidence>
<dbReference type="Gene3D" id="1.20.120.550">
    <property type="entry name" value="Membrane associated eicosanoid/glutathione metabolism-like domain"/>
    <property type="match status" value="1"/>
</dbReference>
<dbReference type="SUPFAM" id="SSF161084">
    <property type="entry name" value="MAPEG domain-like"/>
    <property type="match status" value="1"/>
</dbReference>
<evidence type="ECO:0000256" key="4">
    <source>
        <dbReference type="ARBA" id="ARBA00023136"/>
    </source>
</evidence>
<feature type="transmembrane region" description="Helical" evidence="5">
    <location>
        <begin position="119"/>
        <end position="141"/>
    </location>
</feature>
<evidence type="ECO:0000313" key="6">
    <source>
        <dbReference type="EMBL" id="QNN65868.1"/>
    </source>
</evidence>
<dbReference type="Proteomes" id="UP000515955">
    <property type="component" value="Chromosome"/>
</dbReference>
<dbReference type="Pfam" id="PF01124">
    <property type="entry name" value="MAPEG"/>
    <property type="match status" value="1"/>
</dbReference>
<keyword evidence="7" id="KW-1185">Reference proteome</keyword>
<dbReference type="GO" id="GO:0016020">
    <property type="term" value="C:membrane"/>
    <property type="evidence" value="ECO:0007669"/>
    <property type="project" value="UniProtKB-SubCell"/>
</dbReference>
<keyword evidence="3 5" id="KW-1133">Transmembrane helix</keyword>
<gene>
    <name evidence="6" type="ORF">H9L12_04860</name>
</gene>
<evidence type="ECO:0000256" key="3">
    <source>
        <dbReference type="ARBA" id="ARBA00022989"/>
    </source>
</evidence>
<dbReference type="RefSeq" id="WP_187542853.1">
    <property type="nucleotide sequence ID" value="NZ_CP060717.1"/>
</dbReference>
<evidence type="ECO:0000256" key="1">
    <source>
        <dbReference type="ARBA" id="ARBA00004370"/>
    </source>
</evidence>
<keyword evidence="4 5" id="KW-0472">Membrane</keyword>
<dbReference type="KEGG" id="srhi:H9L12_04860"/>
<name>A0A7G9SDE3_9SPHN</name>
<evidence type="ECO:0000256" key="5">
    <source>
        <dbReference type="SAM" id="Phobius"/>
    </source>
</evidence>